<name>A0A1M6JY16_9FLAO</name>
<dbReference type="STRING" id="558155.SAMN04487911_12360"/>
<dbReference type="InterPro" id="IPR013389">
    <property type="entry name" value="CRISPR-assoc_prot_Cas8b"/>
</dbReference>
<dbReference type="Proteomes" id="UP000184231">
    <property type="component" value="Unassembled WGS sequence"/>
</dbReference>
<evidence type="ECO:0000313" key="1">
    <source>
        <dbReference type="EMBL" id="SHJ51518.1"/>
    </source>
</evidence>
<reference evidence="1 2" key="1">
    <citation type="submission" date="2016-11" db="EMBL/GenBank/DDBJ databases">
        <authorList>
            <person name="Jaros S."/>
            <person name="Januszkiewicz K."/>
            <person name="Wedrychowicz H."/>
        </authorList>
    </citation>
    <scope>NUCLEOTIDE SEQUENCE [LARGE SCALE GENOMIC DNA]</scope>
    <source>
        <strain evidence="1 2">CGMCC 1.8863</strain>
    </source>
</reference>
<organism evidence="1 2">
    <name type="scientific">Arenibacter nanhaiticus</name>
    <dbReference type="NCBI Taxonomy" id="558155"/>
    <lineage>
        <taxon>Bacteria</taxon>
        <taxon>Pseudomonadati</taxon>
        <taxon>Bacteroidota</taxon>
        <taxon>Flavobacteriia</taxon>
        <taxon>Flavobacteriales</taxon>
        <taxon>Flavobacteriaceae</taxon>
        <taxon>Arenibacter</taxon>
    </lineage>
</organism>
<protein>
    <submittedName>
        <fullName evidence="1">CRISPR-associated protein Csh1</fullName>
    </submittedName>
</protein>
<gene>
    <name evidence="1" type="ORF">SAMN04487911_12360</name>
</gene>
<dbReference type="AlphaFoldDB" id="A0A1M6JY16"/>
<dbReference type="Pfam" id="PF09484">
    <property type="entry name" value="Cas_TM1802"/>
    <property type="match status" value="1"/>
</dbReference>
<proteinExistence type="predicted"/>
<dbReference type="OrthoDB" id="1064164at2"/>
<accession>A0A1M6JY16</accession>
<dbReference type="RefSeq" id="WP_072765256.1">
    <property type="nucleotide sequence ID" value="NZ_FQYX01000023.1"/>
</dbReference>
<evidence type="ECO:0000313" key="2">
    <source>
        <dbReference type="Proteomes" id="UP000184231"/>
    </source>
</evidence>
<keyword evidence="2" id="KW-1185">Reference proteome</keyword>
<dbReference type="EMBL" id="FQYX01000023">
    <property type="protein sequence ID" value="SHJ51518.1"/>
    <property type="molecule type" value="Genomic_DNA"/>
</dbReference>
<sequence length="661" mass="77558">MLNTLLKIGEWQSQGKSEWDRFLDYPKVEREDKRGNPIKNYTLPIIFDLDAMEVIISQENLREYDEEDVKEALGIKMKGSNSKAVCSAGLAKRLGRIYQSFFGKEESDAENGELIEAIEKENSAYLTENLQDILSRIFNLKDQFLKLTLDSKKTIDIRAINEKFEINSNENIVFLATYLKSLDCGYEEPVLIANLPDYNAFLEYSILGIKEDKDSQKTKSKLCYASGAIVEDVEEINLSSRYSLNKMFVTETKNYASNFYGRNFSTNYQVGIENQKLLDYASDFLLQKGFTIQIANINHVIIPQFQYDSTIDLPKSLKRIQQNSDMLFGLNDLSAFSTRIEDRIFDETFWLNFVAYDSNGTFFKSTEIIKDVSSFHFNKVLKIFSDVDWIFREARFLEWNSVMTERDNNTKELVRRNFNFNSIYKIIPLRKDKEKKNKALDLFKTILENRKVSLDFLYKCFNELILCNYYERYRSYSNVHPYSKDYFSNAVRNNVFKYHAFIQFLKKINLIDMPEIINNSTEDKASDKYDQAIQDFFNTMDMANHRDQQAMFYLGRMLNAVEYIQLKKQIKKTVIHLVNFNGLDLNSIKRLRNDLINKARQHNQIGKVKFLNGQFGEKFNLNSWNMDPNEALFFLLTGYSFRVSIQESEEQENLETNEEIN</sequence>